<reference evidence="3" key="1">
    <citation type="submission" date="2017-02" db="UniProtKB">
        <authorList>
            <consortium name="WormBaseParasite"/>
        </authorList>
    </citation>
    <scope>IDENTIFICATION</scope>
</reference>
<evidence type="ECO:0000313" key="1">
    <source>
        <dbReference type="EMBL" id="VDO26275.1"/>
    </source>
</evidence>
<keyword evidence="2" id="KW-1185">Reference proteome</keyword>
<name>A0A0R3QQ74_9BILA</name>
<evidence type="ECO:0000313" key="3">
    <source>
        <dbReference type="WBParaSite" id="BTMF_0000985901-mRNA-1"/>
    </source>
</evidence>
<protein>
    <submittedName>
        <fullName evidence="1 3">Uncharacterized protein</fullName>
    </submittedName>
</protein>
<organism evidence="3">
    <name type="scientific">Brugia timori</name>
    <dbReference type="NCBI Taxonomy" id="42155"/>
    <lineage>
        <taxon>Eukaryota</taxon>
        <taxon>Metazoa</taxon>
        <taxon>Ecdysozoa</taxon>
        <taxon>Nematoda</taxon>
        <taxon>Chromadorea</taxon>
        <taxon>Rhabditida</taxon>
        <taxon>Spirurina</taxon>
        <taxon>Spiruromorpha</taxon>
        <taxon>Filarioidea</taxon>
        <taxon>Onchocercidae</taxon>
        <taxon>Brugia</taxon>
    </lineage>
</organism>
<dbReference type="EMBL" id="UZAG01016152">
    <property type="protein sequence ID" value="VDO26275.1"/>
    <property type="molecule type" value="Genomic_DNA"/>
</dbReference>
<dbReference type="Proteomes" id="UP000280834">
    <property type="component" value="Unassembled WGS sequence"/>
</dbReference>
<accession>A0A0R3QQ74</accession>
<gene>
    <name evidence="1" type="ORF">BTMF_LOCUS7910</name>
</gene>
<reference evidence="1 2" key="2">
    <citation type="submission" date="2018-11" db="EMBL/GenBank/DDBJ databases">
        <authorList>
            <consortium name="Pathogen Informatics"/>
        </authorList>
    </citation>
    <scope>NUCLEOTIDE SEQUENCE [LARGE SCALE GENOMIC DNA]</scope>
</reference>
<dbReference type="WBParaSite" id="BTMF_0000985901-mRNA-1">
    <property type="protein sequence ID" value="BTMF_0000985901-mRNA-1"/>
    <property type="gene ID" value="BTMF_0000985901"/>
</dbReference>
<sequence>MNGTIGLRVGYEGAGRMKFLDTSSYLMKTCTYNLDFDGEKLRKYFFSSRYCLELFYKNKNCKRLLTVKNFCSYT</sequence>
<dbReference type="AlphaFoldDB" id="A0A0R3QQ74"/>
<proteinExistence type="predicted"/>
<evidence type="ECO:0000313" key="2">
    <source>
        <dbReference type="Proteomes" id="UP000280834"/>
    </source>
</evidence>